<sequence length="265" mass="26810">MRKAGITALAIAATAAALGGAPAASAAEATGTITGVVWHDLNANGLRDAGEPGVKNAYVGIKGLDSSYVATAADGSYSITAPAGSHVVHLADNSGFGRVWGPQAQGGSAFGLCTGETAPISVAAGEAARVDGGLVSAVFDFQPTEFTLSPAKDVYAVGDVVEVLGGITHDGAGCSGAHATLDLPAGVTKLDRLGDYLPFYATDKPNQVTGQVNERRAAGHAYTLGARVVVDRPLDAAEFRISTMWNDSQDPDHTNNSATTTITAN</sequence>
<dbReference type="GO" id="GO:0005975">
    <property type="term" value="P:carbohydrate metabolic process"/>
    <property type="evidence" value="ECO:0007669"/>
    <property type="project" value="UniProtKB-ARBA"/>
</dbReference>
<evidence type="ECO:0000259" key="6">
    <source>
        <dbReference type="Pfam" id="PF17210"/>
    </source>
</evidence>
<organism evidence="7 8">
    <name type="scientific">Actinosynnema pretiosum</name>
    <dbReference type="NCBI Taxonomy" id="42197"/>
    <lineage>
        <taxon>Bacteria</taxon>
        <taxon>Bacillati</taxon>
        <taxon>Actinomycetota</taxon>
        <taxon>Actinomycetes</taxon>
        <taxon>Pseudonocardiales</taxon>
        <taxon>Pseudonocardiaceae</taxon>
        <taxon>Actinosynnema</taxon>
    </lineage>
</organism>
<evidence type="ECO:0000256" key="4">
    <source>
        <dbReference type="SAM" id="MobiDB-lite"/>
    </source>
</evidence>
<dbReference type="SUPFAM" id="SSF117074">
    <property type="entry name" value="Hypothetical protein PA1324"/>
    <property type="match status" value="1"/>
</dbReference>
<accession>A0A290YZ14</accession>
<comment type="subcellular location">
    <subcellularLocation>
        <location evidence="1">Secreted</location>
    </subcellularLocation>
</comment>
<feature type="domain" description="SD-repeat containing protein B" evidence="6">
    <location>
        <begin position="33"/>
        <end position="97"/>
    </location>
</feature>
<keyword evidence="8" id="KW-1185">Reference proteome</keyword>
<protein>
    <recommendedName>
        <fullName evidence="6">SD-repeat containing protein B domain-containing protein</fullName>
    </recommendedName>
</protein>
<evidence type="ECO:0000256" key="5">
    <source>
        <dbReference type="SAM" id="SignalP"/>
    </source>
</evidence>
<feature type="compositionally biased region" description="Low complexity" evidence="4">
    <location>
        <begin position="254"/>
        <end position="265"/>
    </location>
</feature>
<dbReference type="KEGG" id="apre:CNX65_00660"/>
<dbReference type="InterPro" id="IPR013783">
    <property type="entry name" value="Ig-like_fold"/>
</dbReference>
<dbReference type="Gene3D" id="2.60.40.10">
    <property type="entry name" value="Immunoglobulins"/>
    <property type="match status" value="1"/>
</dbReference>
<keyword evidence="3 5" id="KW-0732">Signal</keyword>
<dbReference type="EMBL" id="CP023445">
    <property type="protein sequence ID" value="ATE51980.1"/>
    <property type="molecule type" value="Genomic_DNA"/>
</dbReference>
<evidence type="ECO:0000256" key="3">
    <source>
        <dbReference type="ARBA" id="ARBA00022729"/>
    </source>
</evidence>
<dbReference type="Proteomes" id="UP000218505">
    <property type="component" value="Chromosome"/>
</dbReference>
<dbReference type="AlphaFoldDB" id="A0A290YZ14"/>
<feature type="chain" id="PRO_5012448626" description="SD-repeat containing protein B domain-containing protein" evidence="5">
    <location>
        <begin position="27"/>
        <end position="265"/>
    </location>
</feature>
<evidence type="ECO:0000256" key="1">
    <source>
        <dbReference type="ARBA" id="ARBA00004613"/>
    </source>
</evidence>
<evidence type="ECO:0000313" key="7">
    <source>
        <dbReference type="EMBL" id="ATE51980.1"/>
    </source>
</evidence>
<dbReference type="Pfam" id="PF17210">
    <property type="entry name" value="SdrD_B"/>
    <property type="match status" value="1"/>
</dbReference>
<feature type="region of interest" description="Disordered" evidence="4">
    <location>
        <begin position="245"/>
        <end position="265"/>
    </location>
</feature>
<proteinExistence type="predicted"/>
<keyword evidence="2" id="KW-0964">Secreted</keyword>
<feature type="signal peptide" evidence="5">
    <location>
        <begin position="1"/>
        <end position="26"/>
    </location>
</feature>
<reference evidence="7" key="1">
    <citation type="submission" date="2017-09" db="EMBL/GenBank/DDBJ databases">
        <title>Complete Genome Sequence of ansamitocin-producing Bacterium Actinosynnema pretiosum X47.</title>
        <authorList>
            <person name="Cao G."/>
            <person name="Zong G."/>
            <person name="Zhong C."/>
            <person name="Fu J."/>
        </authorList>
    </citation>
    <scope>NUCLEOTIDE SEQUENCE [LARGE SCALE GENOMIC DNA]</scope>
    <source>
        <strain evidence="7">X47</strain>
    </source>
</reference>
<dbReference type="InterPro" id="IPR033764">
    <property type="entry name" value="Sdr_B"/>
</dbReference>
<evidence type="ECO:0000313" key="8">
    <source>
        <dbReference type="Proteomes" id="UP000218505"/>
    </source>
</evidence>
<dbReference type="GO" id="GO:0005576">
    <property type="term" value="C:extracellular region"/>
    <property type="evidence" value="ECO:0007669"/>
    <property type="project" value="UniProtKB-SubCell"/>
</dbReference>
<dbReference type="RefSeq" id="WP_096491027.1">
    <property type="nucleotide sequence ID" value="NZ_CP023445.1"/>
</dbReference>
<gene>
    <name evidence="7" type="ORF">CNX65_00660</name>
</gene>
<evidence type="ECO:0000256" key="2">
    <source>
        <dbReference type="ARBA" id="ARBA00022525"/>
    </source>
</evidence>
<name>A0A290YZ14_9PSEU</name>